<dbReference type="Pfam" id="PF02557">
    <property type="entry name" value="VanY"/>
    <property type="match status" value="1"/>
</dbReference>
<keyword evidence="3" id="KW-1185">Reference proteome</keyword>
<dbReference type="OrthoDB" id="9792074at2"/>
<reference evidence="2 3" key="1">
    <citation type="submission" date="2019-06" db="EMBL/GenBank/DDBJ databases">
        <authorList>
            <person name="Meng X."/>
        </authorList>
    </citation>
    <scope>NUCLEOTIDE SEQUENCE [LARGE SCALE GENOMIC DNA]</scope>
    <source>
        <strain evidence="2 3">M625</strain>
    </source>
</reference>
<dbReference type="InterPro" id="IPR052179">
    <property type="entry name" value="DD-CPase-like"/>
</dbReference>
<accession>A0A504IYB7</accession>
<dbReference type="GO" id="GO:0006508">
    <property type="term" value="P:proteolysis"/>
    <property type="evidence" value="ECO:0007669"/>
    <property type="project" value="InterPro"/>
</dbReference>
<dbReference type="EMBL" id="VFWZ01000008">
    <property type="protein sequence ID" value="TPN83054.1"/>
    <property type="molecule type" value="Genomic_DNA"/>
</dbReference>
<dbReference type="RefSeq" id="WP_140596684.1">
    <property type="nucleotide sequence ID" value="NZ_VFWZ01000008.1"/>
</dbReference>
<dbReference type="InterPro" id="IPR009045">
    <property type="entry name" value="Zn_M74/Hedgehog-like"/>
</dbReference>
<sequence length="242" mass="27708">MKRRDFIHKSALGVMATVSLSSFLTPQSAFTKADLMGKSNPSLFGEGYSLQKEAYTAFLKMKTAASKSGFKIKVVSSYRNYAHQNRIWERKYKKFTSEGLSPINAIKKIIEYSTIPGTSRHHWGTDIDIVDGNAPQPRGLLLEKNFEGDGPFCKFKSWLDQHANSFGFYIVYTDNIYRKGFKYEPWHYSYAPISIPMLKAYQKLDLQAELQKAKLMGSNHFSEAFIKQYISENILDINPQLL</sequence>
<dbReference type="Proteomes" id="UP000315540">
    <property type="component" value="Unassembled WGS sequence"/>
</dbReference>
<dbReference type="GO" id="GO:0008233">
    <property type="term" value="F:peptidase activity"/>
    <property type="evidence" value="ECO:0007669"/>
    <property type="project" value="InterPro"/>
</dbReference>
<gene>
    <name evidence="2" type="ORF">FHK87_21775</name>
</gene>
<dbReference type="SUPFAM" id="SSF55166">
    <property type="entry name" value="Hedgehog/DD-peptidase"/>
    <property type="match status" value="1"/>
</dbReference>
<dbReference type="InterPro" id="IPR003709">
    <property type="entry name" value="VanY-like_core_dom"/>
</dbReference>
<dbReference type="CDD" id="cd14847">
    <property type="entry name" value="DD-carboxypeptidase_like"/>
    <property type="match status" value="1"/>
</dbReference>
<organism evidence="2 3">
    <name type="scientific">Aquimarina algicola</name>
    <dbReference type="NCBI Taxonomy" id="2589995"/>
    <lineage>
        <taxon>Bacteria</taxon>
        <taxon>Pseudomonadati</taxon>
        <taxon>Bacteroidota</taxon>
        <taxon>Flavobacteriia</taxon>
        <taxon>Flavobacteriales</taxon>
        <taxon>Flavobacteriaceae</taxon>
        <taxon>Aquimarina</taxon>
    </lineage>
</organism>
<dbReference type="AlphaFoldDB" id="A0A504IYB7"/>
<evidence type="ECO:0000313" key="2">
    <source>
        <dbReference type="EMBL" id="TPN83054.1"/>
    </source>
</evidence>
<evidence type="ECO:0000313" key="3">
    <source>
        <dbReference type="Proteomes" id="UP000315540"/>
    </source>
</evidence>
<name>A0A504IYB7_9FLAO</name>
<protein>
    <submittedName>
        <fullName evidence="2">M15 family metallopeptidase</fullName>
    </submittedName>
</protein>
<proteinExistence type="predicted"/>
<dbReference type="PANTHER" id="PTHR34385">
    <property type="entry name" value="D-ALANYL-D-ALANINE CARBOXYPEPTIDASE"/>
    <property type="match status" value="1"/>
</dbReference>
<dbReference type="Gene3D" id="3.30.1380.10">
    <property type="match status" value="1"/>
</dbReference>
<feature type="domain" description="D-alanyl-D-alanine carboxypeptidase-like core" evidence="1">
    <location>
        <begin position="49"/>
        <end position="192"/>
    </location>
</feature>
<dbReference type="PANTHER" id="PTHR34385:SF1">
    <property type="entry name" value="PEPTIDOGLYCAN L-ALANYL-D-GLUTAMATE ENDOPEPTIDASE CWLK"/>
    <property type="match status" value="1"/>
</dbReference>
<evidence type="ECO:0000259" key="1">
    <source>
        <dbReference type="Pfam" id="PF02557"/>
    </source>
</evidence>
<comment type="caution">
    <text evidence="2">The sequence shown here is derived from an EMBL/GenBank/DDBJ whole genome shotgun (WGS) entry which is preliminary data.</text>
</comment>